<reference evidence="2 3" key="1">
    <citation type="submission" date="2019-07" db="EMBL/GenBank/DDBJ databases">
        <title>Whole genome shotgun sequence of Adhaeribacter aerolatus NBRC 106133.</title>
        <authorList>
            <person name="Hosoyama A."/>
            <person name="Uohara A."/>
            <person name="Ohji S."/>
            <person name="Ichikawa N."/>
        </authorList>
    </citation>
    <scope>NUCLEOTIDE SEQUENCE [LARGE SCALE GENOMIC DNA]</scope>
    <source>
        <strain evidence="2 3">NBRC 106133</strain>
    </source>
</reference>
<organism evidence="2 3">
    <name type="scientific">Adhaeribacter aerolatus</name>
    <dbReference type="NCBI Taxonomy" id="670289"/>
    <lineage>
        <taxon>Bacteria</taxon>
        <taxon>Pseudomonadati</taxon>
        <taxon>Bacteroidota</taxon>
        <taxon>Cytophagia</taxon>
        <taxon>Cytophagales</taxon>
        <taxon>Hymenobacteraceae</taxon>
        <taxon>Adhaeribacter</taxon>
    </lineage>
</organism>
<protein>
    <recommendedName>
        <fullName evidence="1">Secretion system C-terminal sorting domain-containing protein</fullName>
    </recommendedName>
</protein>
<evidence type="ECO:0000313" key="3">
    <source>
        <dbReference type="Proteomes" id="UP000321532"/>
    </source>
</evidence>
<dbReference type="NCBIfam" id="TIGR04183">
    <property type="entry name" value="Por_Secre_tail"/>
    <property type="match status" value="1"/>
</dbReference>
<dbReference type="Gene3D" id="2.60.40.10">
    <property type="entry name" value="Immunoglobulins"/>
    <property type="match status" value="1"/>
</dbReference>
<name>A0A512AVT9_9BACT</name>
<proteinExistence type="predicted"/>
<dbReference type="Proteomes" id="UP000321532">
    <property type="component" value="Unassembled WGS sequence"/>
</dbReference>
<sequence>MSTLQTQNDFSAVTEQPYYATFSPFKREVVQWWRGDNVYNSREWSKTVEEERFIEFTITANPDYALLLTSLSFDNYRTSDGPTNIRVTHNGNGKFNTETHDFLPPVSNLSKTTWDYNDFVIPAGSSVTFRIYGYGANSYLGAFRVDNVSLFGTPIPRIKVNEFHYANTAVTRTGFIELAVPKDFTNLNSVQIGLYNGAGNVYGTFSLANFKTANPGIVTDQKLYYLDIPSGLADNQGGFCIYAGQHIIQFLSYGGEITAVSGPAAGLKSQDVGLTENASDGPDNSLYLALKNNANYAPGTWGRSLDNSNTKGFPNEDNSVLPVELVYFKALPTAKEINLSWATAIEKNHEQFVLERSQQEATDFKSIGIIKGNGDSNTEKSYQFVDRKPLPGTSYYRLKQVDLDGTVTYSPILAVALKQLPQVLNLYPNPALDLLNVNLGYAKTFKEINVRVLNTMGKVVYQHSGTDLTDNFLAVPVTSLPTGTYYLVVVKDGVQESKAFIKR</sequence>
<accession>A0A512AVT9</accession>
<feature type="domain" description="Secretion system C-terminal sorting" evidence="1">
    <location>
        <begin position="426"/>
        <end position="498"/>
    </location>
</feature>
<gene>
    <name evidence="2" type="ORF">AAE02nite_14960</name>
</gene>
<dbReference type="AlphaFoldDB" id="A0A512AVT9"/>
<dbReference type="Pfam" id="PF18962">
    <property type="entry name" value="Por_Secre_tail"/>
    <property type="match status" value="1"/>
</dbReference>
<dbReference type="EMBL" id="BJYS01000008">
    <property type="protein sequence ID" value="GEO03832.1"/>
    <property type="molecule type" value="Genomic_DNA"/>
</dbReference>
<keyword evidence="3" id="KW-1185">Reference proteome</keyword>
<evidence type="ECO:0000259" key="1">
    <source>
        <dbReference type="Pfam" id="PF18962"/>
    </source>
</evidence>
<dbReference type="InterPro" id="IPR026444">
    <property type="entry name" value="Secre_tail"/>
</dbReference>
<comment type="caution">
    <text evidence="2">The sequence shown here is derived from an EMBL/GenBank/DDBJ whole genome shotgun (WGS) entry which is preliminary data.</text>
</comment>
<dbReference type="InterPro" id="IPR013783">
    <property type="entry name" value="Ig-like_fold"/>
</dbReference>
<evidence type="ECO:0000313" key="2">
    <source>
        <dbReference type="EMBL" id="GEO03832.1"/>
    </source>
</evidence>